<proteinExistence type="predicted"/>
<feature type="transmembrane region" description="Helical" evidence="1">
    <location>
        <begin position="6"/>
        <end position="32"/>
    </location>
</feature>
<keyword evidence="1" id="KW-0812">Transmembrane</keyword>
<evidence type="ECO:0000313" key="3">
    <source>
        <dbReference type="Proteomes" id="UP001501588"/>
    </source>
</evidence>
<feature type="transmembrane region" description="Helical" evidence="1">
    <location>
        <begin position="84"/>
        <end position="109"/>
    </location>
</feature>
<dbReference type="RefSeq" id="WP_343894791.1">
    <property type="nucleotide sequence ID" value="NZ_BAAAFZ010000018.1"/>
</dbReference>
<dbReference type="EMBL" id="BAAAFZ010000018">
    <property type="protein sequence ID" value="GAA0579125.1"/>
    <property type="molecule type" value="Genomic_DNA"/>
</dbReference>
<reference evidence="2 3" key="1">
    <citation type="journal article" date="2019" name="Int. J. Syst. Evol. Microbiol.">
        <title>The Global Catalogue of Microorganisms (GCM) 10K type strain sequencing project: providing services to taxonomists for standard genome sequencing and annotation.</title>
        <authorList>
            <consortium name="The Broad Institute Genomics Platform"/>
            <consortium name="The Broad Institute Genome Sequencing Center for Infectious Disease"/>
            <person name="Wu L."/>
            <person name="Ma J."/>
        </authorList>
    </citation>
    <scope>NUCLEOTIDE SEQUENCE [LARGE SCALE GENOMIC DNA]</scope>
    <source>
        <strain evidence="2 3">JCM 9933</strain>
    </source>
</reference>
<keyword evidence="1" id="KW-0472">Membrane</keyword>
<feature type="transmembrane region" description="Helical" evidence="1">
    <location>
        <begin position="186"/>
        <end position="208"/>
    </location>
</feature>
<dbReference type="PANTHER" id="PTHR43044">
    <property type="match status" value="1"/>
</dbReference>
<keyword evidence="3" id="KW-1185">Reference proteome</keyword>
<feature type="transmembrane region" description="Helical" evidence="1">
    <location>
        <begin position="121"/>
        <end position="141"/>
    </location>
</feature>
<keyword evidence="1" id="KW-1133">Transmembrane helix</keyword>
<accession>A0ABN1F0E2</accession>
<dbReference type="Proteomes" id="UP001501588">
    <property type="component" value="Unassembled WGS sequence"/>
</dbReference>
<organism evidence="2 3">
    <name type="scientific">Craurococcus roseus</name>
    <dbReference type="NCBI Taxonomy" id="77585"/>
    <lineage>
        <taxon>Bacteria</taxon>
        <taxon>Pseudomonadati</taxon>
        <taxon>Pseudomonadota</taxon>
        <taxon>Alphaproteobacteria</taxon>
        <taxon>Acetobacterales</taxon>
        <taxon>Acetobacteraceae</taxon>
        <taxon>Craurococcus</taxon>
    </lineage>
</organism>
<feature type="transmembrane region" description="Helical" evidence="1">
    <location>
        <begin position="228"/>
        <end position="251"/>
    </location>
</feature>
<dbReference type="PANTHER" id="PTHR43044:SF1">
    <property type="entry name" value="QUINOL:CYTOCHROME C OXIDOREDUCTASE QUINONE-BINDING SUBUNIT 2"/>
    <property type="match status" value="1"/>
</dbReference>
<sequence length="290" mass="30570">MTLFAEAWLLLFLLAAGLVAGALAALAMGHLLGDDWLRAVRPGLEAAVRAAPLLLPLSLPVLLLMGRLYPWAVAAPADPVHAVWFAPAFFAARVVGALALWAALGRWLLAGTRDALHPRRAGAVLLLLVPTSGVAAQDLALSRDLSWFGSLQGFALVVGAASAALAGAALAALLRRGQPQPGNLDGLERALLTLGMAVLWLWFIQFVVAWAGNLPEEAAWYGRRGEGVWLWVKFGFALPALLAAVALSLVPQWRAWRLGAVCALLFAHHAAQVAWVVVPDSPALRAAVAA</sequence>
<feature type="transmembrane region" description="Helical" evidence="1">
    <location>
        <begin position="153"/>
        <end position="174"/>
    </location>
</feature>
<protein>
    <submittedName>
        <fullName evidence="2">Uncharacterized protein</fullName>
    </submittedName>
</protein>
<feature type="transmembrane region" description="Helical" evidence="1">
    <location>
        <begin position="53"/>
        <end position="72"/>
    </location>
</feature>
<evidence type="ECO:0000313" key="2">
    <source>
        <dbReference type="EMBL" id="GAA0579125.1"/>
    </source>
</evidence>
<gene>
    <name evidence="2" type="ORF">GCM10009416_16950</name>
</gene>
<feature type="transmembrane region" description="Helical" evidence="1">
    <location>
        <begin position="258"/>
        <end position="278"/>
    </location>
</feature>
<comment type="caution">
    <text evidence="2">The sequence shown here is derived from an EMBL/GenBank/DDBJ whole genome shotgun (WGS) entry which is preliminary data.</text>
</comment>
<name>A0ABN1F0E2_9PROT</name>
<evidence type="ECO:0000256" key="1">
    <source>
        <dbReference type="SAM" id="Phobius"/>
    </source>
</evidence>